<dbReference type="Pfam" id="PF24553">
    <property type="entry name" value="Rv0428c_C"/>
    <property type="match status" value="1"/>
</dbReference>
<dbReference type="SUPFAM" id="SSF55729">
    <property type="entry name" value="Acyl-CoA N-acyltransferases (Nat)"/>
    <property type="match status" value="1"/>
</dbReference>
<dbReference type="InterPro" id="IPR000182">
    <property type="entry name" value="GNAT_dom"/>
</dbReference>
<accession>A0A0N1F4B6</accession>
<dbReference type="EMBL" id="LGSZ01000032">
    <property type="protein sequence ID" value="KPH81062.1"/>
    <property type="molecule type" value="Genomic_DNA"/>
</dbReference>
<feature type="domain" description="N-acetyltransferase" evidence="3">
    <location>
        <begin position="96"/>
        <end position="254"/>
    </location>
</feature>
<dbReference type="InterPro" id="IPR016181">
    <property type="entry name" value="Acyl_CoA_acyltransferase"/>
</dbReference>
<organism evidence="4 5">
    <name type="scientific">Bosea vaviloviae</name>
    <dbReference type="NCBI Taxonomy" id="1526658"/>
    <lineage>
        <taxon>Bacteria</taxon>
        <taxon>Pseudomonadati</taxon>
        <taxon>Pseudomonadota</taxon>
        <taxon>Alphaproteobacteria</taxon>
        <taxon>Hyphomicrobiales</taxon>
        <taxon>Boseaceae</taxon>
        <taxon>Bosea</taxon>
    </lineage>
</organism>
<reference evidence="4 5" key="1">
    <citation type="submission" date="2015-07" db="EMBL/GenBank/DDBJ databases">
        <title>Whole genome sequencing of Bosea vaviloviae isolated from cave pool.</title>
        <authorList>
            <person name="Tan N.E.H."/>
            <person name="Lee Y.P."/>
            <person name="Gan H.M."/>
            <person name="Barton H."/>
            <person name="Savka M.A."/>
        </authorList>
    </citation>
    <scope>NUCLEOTIDE SEQUENCE [LARGE SCALE GENOMIC DNA]</scope>
    <source>
        <strain evidence="4 5">SD260</strain>
    </source>
</reference>
<comment type="caution">
    <text evidence="4">The sequence shown here is derived from an EMBL/GenBank/DDBJ whole genome shotgun (WGS) entry which is preliminary data.</text>
</comment>
<dbReference type="Gene3D" id="3.40.630.30">
    <property type="match status" value="1"/>
</dbReference>
<dbReference type="AlphaFoldDB" id="A0A0N1F4B6"/>
<dbReference type="CDD" id="cd04301">
    <property type="entry name" value="NAT_SF"/>
    <property type="match status" value="1"/>
</dbReference>
<dbReference type="PANTHER" id="PTHR43420">
    <property type="entry name" value="ACETYLTRANSFERASE"/>
    <property type="match status" value="1"/>
</dbReference>
<dbReference type="Proteomes" id="UP000037822">
    <property type="component" value="Unassembled WGS sequence"/>
</dbReference>
<keyword evidence="5" id="KW-1185">Reference proteome</keyword>
<dbReference type="RefSeq" id="WP_054208999.1">
    <property type="nucleotide sequence ID" value="NZ_LGSZ01000032.1"/>
</dbReference>
<evidence type="ECO:0000256" key="1">
    <source>
        <dbReference type="ARBA" id="ARBA00022679"/>
    </source>
</evidence>
<dbReference type="OrthoDB" id="9775595at2"/>
<dbReference type="InterPro" id="IPR056935">
    <property type="entry name" value="Rv0428c-like_C"/>
</dbReference>
<evidence type="ECO:0000256" key="2">
    <source>
        <dbReference type="ARBA" id="ARBA00023315"/>
    </source>
</evidence>
<evidence type="ECO:0000313" key="5">
    <source>
        <dbReference type="Proteomes" id="UP000037822"/>
    </source>
</evidence>
<dbReference type="PATRIC" id="fig|1526658.3.peg.772"/>
<name>A0A0N1F4B6_9HYPH</name>
<keyword evidence="2" id="KW-0012">Acyltransferase</keyword>
<evidence type="ECO:0000259" key="3">
    <source>
        <dbReference type="PROSITE" id="PS51186"/>
    </source>
</evidence>
<evidence type="ECO:0000313" key="4">
    <source>
        <dbReference type="EMBL" id="KPH81062.1"/>
    </source>
</evidence>
<dbReference type="PANTHER" id="PTHR43420:SF12">
    <property type="entry name" value="N-ACETYLTRANSFERASE DOMAIN-CONTAINING PROTEIN"/>
    <property type="match status" value="1"/>
</dbReference>
<sequence>MAAEGDIGLVLDCERRIVNAWPSPATLLIGDWVVRFAGGYSGRANSASPLKPGAELDEATLLLIEELYRSDGLPPCIRLTPLVGEATLAMVKARGYAVRDVSFGLIRSLADIEPSIEPDLQIEARPSPDWIAGVAARQSGIKADAGKLAAIVDAVRLPAAFATWLVAGEPVAFGMSVAERGMAEIGSVVVDPAHRGQGLGRRLIAGLMGWARAMECRQAYLQVDQTNAVANRLYGSMGFHQLYAYETRVLDLAG</sequence>
<dbReference type="PROSITE" id="PS51186">
    <property type="entry name" value="GNAT"/>
    <property type="match status" value="1"/>
</dbReference>
<protein>
    <recommendedName>
        <fullName evidence="3">N-acetyltransferase domain-containing protein</fullName>
    </recommendedName>
</protein>
<proteinExistence type="predicted"/>
<dbReference type="InterPro" id="IPR050680">
    <property type="entry name" value="YpeA/RimI_acetyltransf"/>
</dbReference>
<keyword evidence="1" id="KW-0808">Transferase</keyword>
<gene>
    <name evidence="4" type="ORF">AE618_10515</name>
</gene>
<dbReference type="GO" id="GO:0016747">
    <property type="term" value="F:acyltransferase activity, transferring groups other than amino-acyl groups"/>
    <property type="evidence" value="ECO:0007669"/>
    <property type="project" value="InterPro"/>
</dbReference>